<dbReference type="GO" id="GO:0015171">
    <property type="term" value="F:amino acid transmembrane transporter activity"/>
    <property type="evidence" value="ECO:0007669"/>
    <property type="project" value="TreeGrafter"/>
</dbReference>
<evidence type="ECO:0000313" key="7">
    <source>
        <dbReference type="EMBL" id="SDN18752.1"/>
    </source>
</evidence>
<feature type="transmembrane region" description="Helical" evidence="6">
    <location>
        <begin position="12"/>
        <end position="33"/>
    </location>
</feature>
<name>A0AB37ZR43_PSESX</name>
<accession>A0AB37ZR43</accession>
<evidence type="ECO:0000256" key="6">
    <source>
        <dbReference type="SAM" id="Phobius"/>
    </source>
</evidence>
<keyword evidence="2" id="KW-1003">Cell membrane</keyword>
<gene>
    <name evidence="7" type="ORF">SAMN05444505_106323</name>
</gene>
<evidence type="ECO:0000256" key="4">
    <source>
        <dbReference type="ARBA" id="ARBA00022989"/>
    </source>
</evidence>
<feature type="transmembrane region" description="Helical" evidence="6">
    <location>
        <begin position="192"/>
        <end position="212"/>
    </location>
</feature>
<feature type="transmembrane region" description="Helical" evidence="6">
    <location>
        <begin position="83"/>
        <end position="103"/>
    </location>
</feature>
<evidence type="ECO:0000256" key="2">
    <source>
        <dbReference type="ARBA" id="ARBA00022475"/>
    </source>
</evidence>
<proteinExistence type="predicted"/>
<reference evidence="7 8" key="1">
    <citation type="submission" date="2016-10" db="EMBL/GenBank/DDBJ databases">
        <authorList>
            <person name="Varghese N."/>
            <person name="Submissions S."/>
        </authorList>
    </citation>
    <scope>NUCLEOTIDE SEQUENCE [LARGE SCALE GENOMIC DNA]</scope>
    <source>
        <strain evidence="7 8">BS2122</strain>
    </source>
</reference>
<evidence type="ECO:0000313" key="8">
    <source>
        <dbReference type="Proteomes" id="UP000183853"/>
    </source>
</evidence>
<dbReference type="AlphaFoldDB" id="A0AB37ZR43"/>
<keyword evidence="5 6" id="KW-0472">Membrane</keyword>
<feature type="transmembrane region" description="Helical" evidence="6">
    <location>
        <begin position="154"/>
        <end position="180"/>
    </location>
</feature>
<keyword evidence="3 6" id="KW-0812">Transmembrane</keyword>
<comment type="caution">
    <text evidence="7">The sequence shown here is derived from an EMBL/GenBank/DDBJ whole genome shotgun (WGS) entry which is preliminary data.</text>
</comment>
<dbReference type="InterPro" id="IPR001123">
    <property type="entry name" value="LeuE-type"/>
</dbReference>
<dbReference type="GO" id="GO:0005886">
    <property type="term" value="C:plasma membrane"/>
    <property type="evidence" value="ECO:0007669"/>
    <property type="project" value="UniProtKB-SubCell"/>
</dbReference>
<keyword evidence="4 6" id="KW-1133">Transmembrane helix</keyword>
<evidence type="ECO:0000256" key="3">
    <source>
        <dbReference type="ARBA" id="ARBA00022692"/>
    </source>
</evidence>
<evidence type="ECO:0000256" key="5">
    <source>
        <dbReference type="ARBA" id="ARBA00023136"/>
    </source>
</evidence>
<sequence length="218" mass="23763">MFENPGELEKIYFGVLGMAMYYVAIAMLTLLLVPGPTNSLLLQSGISRGLGMYSLKLVAAEWAAYLIQITSWGLSIDAMIENYGWVVVATKVLAVMFLFYISLKLWFSIQQDTDGKPAPISIRALFLATLNNPKGLFFATIIAPAGTFLHVESYGAFMTVFSLVVIPVGITWVALGAFFGRKLPSLLSGNRVNRFVSLVIGLFAIIALYNVATTAIFA</sequence>
<evidence type="ECO:0000256" key="1">
    <source>
        <dbReference type="ARBA" id="ARBA00004651"/>
    </source>
</evidence>
<protein>
    <submittedName>
        <fullName evidence="7">Threonine/homoserine/homoserine lactone efflux protein</fullName>
    </submittedName>
</protein>
<organism evidence="7 8">
    <name type="scientific">Pseudomonas syringae</name>
    <dbReference type="NCBI Taxonomy" id="317"/>
    <lineage>
        <taxon>Bacteria</taxon>
        <taxon>Pseudomonadati</taxon>
        <taxon>Pseudomonadota</taxon>
        <taxon>Gammaproteobacteria</taxon>
        <taxon>Pseudomonadales</taxon>
        <taxon>Pseudomonadaceae</taxon>
        <taxon>Pseudomonas</taxon>
    </lineage>
</organism>
<dbReference type="PANTHER" id="PTHR30086:SF20">
    <property type="entry name" value="ARGININE EXPORTER PROTEIN ARGO-RELATED"/>
    <property type="match status" value="1"/>
</dbReference>
<dbReference type="PANTHER" id="PTHR30086">
    <property type="entry name" value="ARGININE EXPORTER PROTEIN ARGO"/>
    <property type="match status" value="1"/>
</dbReference>
<dbReference type="EMBL" id="FNHM01000006">
    <property type="protein sequence ID" value="SDN18752.1"/>
    <property type="molecule type" value="Genomic_DNA"/>
</dbReference>
<comment type="subcellular location">
    <subcellularLocation>
        <location evidence="1">Cell membrane</location>
        <topology evidence="1">Multi-pass membrane protein</topology>
    </subcellularLocation>
</comment>
<dbReference type="GO" id="GO:0033228">
    <property type="term" value="P:cysteine export across plasma membrane"/>
    <property type="evidence" value="ECO:0007669"/>
    <property type="project" value="TreeGrafter"/>
</dbReference>
<dbReference type="Pfam" id="PF01810">
    <property type="entry name" value="LysE"/>
    <property type="match status" value="1"/>
</dbReference>
<dbReference type="Proteomes" id="UP000183853">
    <property type="component" value="Unassembled WGS sequence"/>
</dbReference>
<feature type="transmembrane region" description="Helical" evidence="6">
    <location>
        <begin position="124"/>
        <end position="148"/>
    </location>
</feature>